<accession>A0A6G1EFA0</accession>
<evidence type="ECO:0000313" key="3">
    <source>
        <dbReference type="Proteomes" id="UP000479710"/>
    </source>
</evidence>
<protein>
    <submittedName>
        <fullName evidence="2">Uncharacterized protein</fullName>
    </submittedName>
</protein>
<dbReference type="AlphaFoldDB" id="A0A6G1EFA0"/>
<evidence type="ECO:0000256" key="1">
    <source>
        <dbReference type="SAM" id="MobiDB-lite"/>
    </source>
</evidence>
<dbReference type="Proteomes" id="UP000479710">
    <property type="component" value="Unassembled WGS sequence"/>
</dbReference>
<name>A0A6G1EFA0_9ORYZ</name>
<feature type="region of interest" description="Disordered" evidence="1">
    <location>
        <begin position="1"/>
        <end position="23"/>
    </location>
</feature>
<gene>
    <name evidence="2" type="ORF">E2562_006357</name>
</gene>
<reference evidence="2 3" key="1">
    <citation type="submission" date="2019-11" db="EMBL/GenBank/DDBJ databases">
        <title>Whole genome sequence of Oryza granulata.</title>
        <authorList>
            <person name="Li W."/>
        </authorList>
    </citation>
    <scope>NUCLEOTIDE SEQUENCE [LARGE SCALE GENOMIC DNA]</scope>
    <source>
        <strain evidence="3">cv. Menghai</strain>
        <tissue evidence="2">Leaf</tissue>
    </source>
</reference>
<dbReference type="EMBL" id="SPHZ02000003">
    <property type="protein sequence ID" value="KAF0923468.1"/>
    <property type="molecule type" value="Genomic_DNA"/>
</dbReference>
<organism evidence="2 3">
    <name type="scientific">Oryza meyeriana var. granulata</name>
    <dbReference type="NCBI Taxonomy" id="110450"/>
    <lineage>
        <taxon>Eukaryota</taxon>
        <taxon>Viridiplantae</taxon>
        <taxon>Streptophyta</taxon>
        <taxon>Embryophyta</taxon>
        <taxon>Tracheophyta</taxon>
        <taxon>Spermatophyta</taxon>
        <taxon>Magnoliopsida</taxon>
        <taxon>Liliopsida</taxon>
        <taxon>Poales</taxon>
        <taxon>Poaceae</taxon>
        <taxon>BOP clade</taxon>
        <taxon>Oryzoideae</taxon>
        <taxon>Oryzeae</taxon>
        <taxon>Oryzinae</taxon>
        <taxon>Oryza</taxon>
        <taxon>Oryza meyeriana</taxon>
    </lineage>
</organism>
<evidence type="ECO:0000313" key="2">
    <source>
        <dbReference type="EMBL" id="KAF0923468.1"/>
    </source>
</evidence>
<feature type="region of interest" description="Disordered" evidence="1">
    <location>
        <begin position="49"/>
        <end position="72"/>
    </location>
</feature>
<proteinExistence type="predicted"/>
<comment type="caution">
    <text evidence="2">The sequence shown here is derived from an EMBL/GenBank/DDBJ whole genome shotgun (WGS) entry which is preliminary data.</text>
</comment>
<sequence length="72" mass="7839">MPRISWWIDDVEDQPKEKGEMGGSVHISNGYNMLTCSQADATCISDELYGSGKHDRAKSPSVGGNPMPQDLV</sequence>
<keyword evidence="3" id="KW-1185">Reference proteome</keyword>